<name>J9GK41_9ZZZZ</name>
<dbReference type="EMBL" id="AMCI01000703">
    <property type="protein sequence ID" value="EJX08112.1"/>
    <property type="molecule type" value="Genomic_DNA"/>
</dbReference>
<evidence type="ECO:0000313" key="1">
    <source>
        <dbReference type="EMBL" id="EJX08112.1"/>
    </source>
</evidence>
<comment type="caution">
    <text evidence="1">The sequence shown here is derived from an EMBL/GenBank/DDBJ whole genome shotgun (WGS) entry which is preliminary data.</text>
</comment>
<sequence>MRLRNQSYQYRRFHLCLGNHKFFHCHKFNICLISNQ</sequence>
<dbReference type="AlphaFoldDB" id="J9GK41"/>
<proteinExistence type="predicted"/>
<accession>J9GK41</accession>
<protein>
    <submittedName>
        <fullName evidence="1">Uncharacterized protein</fullName>
    </submittedName>
</protein>
<reference evidence="1" key="1">
    <citation type="journal article" date="2012" name="PLoS ONE">
        <title>Gene sets for utilization of primary and secondary nutrition supplies in the distal gut of endangered iberian lynx.</title>
        <authorList>
            <person name="Alcaide M."/>
            <person name="Messina E."/>
            <person name="Richter M."/>
            <person name="Bargiela R."/>
            <person name="Peplies J."/>
            <person name="Huws S.A."/>
            <person name="Newbold C.J."/>
            <person name="Golyshin P.N."/>
            <person name="Simon M.A."/>
            <person name="Lopez G."/>
            <person name="Yakimov M.M."/>
            <person name="Ferrer M."/>
        </authorList>
    </citation>
    <scope>NUCLEOTIDE SEQUENCE</scope>
</reference>
<gene>
    <name evidence="1" type="ORF">EVA_03777</name>
</gene>
<organism evidence="1">
    <name type="scientific">gut metagenome</name>
    <dbReference type="NCBI Taxonomy" id="749906"/>
    <lineage>
        <taxon>unclassified sequences</taxon>
        <taxon>metagenomes</taxon>
        <taxon>organismal metagenomes</taxon>
    </lineage>
</organism>